<dbReference type="EMBL" id="CP064946">
    <property type="protein sequence ID" value="QPH49909.1"/>
    <property type="molecule type" value="Genomic_DNA"/>
</dbReference>
<evidence type="ECO:0000313" key="3">
    <source>
        <dbReference type="Proteomes" id="UP000594430"/>
    </source>
</evidence>
<protein>
    <recommendedName>
        <fullName evidence="4">Transmembrane protein</fullName>
    </recommendedName>
</protein>
<name>A0A7S9LIW9_9PSED</name>
<feature type="transmembrane region" description="Helical" evidence="1">
    <location>
        <begin position="25"/>
        <end position="54"/>
    </location>
</feature>
<keyword evidence="1" id="KW-0812">Transmembrane</keyword>
<gene>
    <name evidence="2" type="ORF">IZU98_04040</name>
</gene>
<evidence type="ECO:0000313" key="2">
    <source>
        <dbReference type="EMBL" id="QPH49909.1"/>
    </source>
</evidence>
<keyword evidence="1" id="KW-0472">Membrane</keyword>
<reference evidence="2 3" key="1">
    <citation type="submission" date="2020-11" db="EMBL/GenBank/DDBJ databases">
        <title>Pseudomonas fulva producing VIM-24.</title>
        <authorList>
            <person name="Liu S."/>
        </authorList>
    </citation>
    <scope>NUCLEOTIDE SEQUENCE [LARGE SCALE GENOMIC DNA]</scope>
    <source>
        <strain evidence="2 3">ZDHY414</strain>
    </source>
</reference>
<sequence>MDLVLVASLLRRGRQLAGLSDGMTLLALGFGLVPLLGAALSPWSLVPCLLLIGLGMLHKYWAIRVALDADLFAHLANSQDLAADTQALDRALFDHGLKPQPVDARTWPVRSRAALALLRRQGLCLGLQLTVALATVLILSIKG</sequence>
<dbReference type="AlphaFoldDB" id="A0A7S9LIW9"/>
<proteinExistence type="predicted"/>
<evidence type="ECO:0000256" key="1">
    <source>
        <dbReference type="SAM" id="Phobius"/>
    </source>
</evidence>
<keyword evidence="1" id="KW-1133">Transmembrane helix</keyword>
<organism evidence="2 3">
    <name type="scientific">Pseudomonas fulva</name>
    <dbReference type="NCBI Taxonomy" id="47880"/>
    <lineage>
        <taxon>Bacteria</taxon>
        <taxon>Pseudomonadati</taxon>
        <taxon>Pseudomonadota</taxon>
        <taxon>Gammaproteobacteria</taxon>
        <taxon>Pseudomonadales</taxon>
        <taxon>Pseudomonadaceae</taxon>
        <taxon>Pseudomonas</taxon>
    </lineage>
</organism>
<accession>A0A7S9LIW9</accession>
<dbReference type="Proteomes" id="UP000594430">
    <property type="component" value="Chromosome"/>
</dbReference>
<dbReference type="RefSeq" id="WP_196110445.1">
    <property type="nucleotide sequence ID" value="NZ_BQHM01000010.1"/>
</dbReference>
<feature type="transmembrane region" description="Helical" evidence="1">
    <location>
        <begin position="122"/>
        <end position="141"/>
    </location>
</feature>
<evidence type="ECO:0008006" key="4">
    <source>
        <dbReference type="Google" id="ProtNLM"/>
    </source>
</evidence>